<evidence type="ECO:0000256" key="2">
    <source>
        <dbReference type="ARBA" id="ARBA00023125"/>
    </source>
</evidence>
<dbReference type="PROSITE" id="PS00041">
    <property type="entry name" value="HTH_ARAC_FAMILY_1"/>
    <property type="match status" value="1"/>
</dbReference>
<dbReference type="InterPro" id="IPR018060">
    <property type="entry name" value="HTH_AraC"/>
</dbReference>
<dbReference type="PANTHER" id="PTHR43280">
    <property type="entry name" value="ARAC-FAMILY TRANSCRIPTIONAL REGULATOR"/>
    <property type="match status" value="1"/>
</dbReference>
<reference evidence="6" key="1">
    <citation type="submission" date="2018-03" db="EMBL/GenBank/DDBJ databases">
        <authorList>
            <person name="Rodrigo-Torres L."/>
            <person name="Arahal R. D."/>
            <person name="Lucena T."/>
        </authorList>
    </citation>
    <scope>NUCLEOTIDE SEQUENCE [LARGE SCALE GENOMIC DNA]</scope>
    <source>
        <strain evidence="6">CECT 7615</strain>
    </source>
</reference>
<feature type="domain" description="HTH araC/xylS-type" evidence="4">
    <location>
        <begin position="153"/>
        <end position="255"/>
    </location>
</feature>
<evidence type="ECO:0000313" key="5">
    <source>
        <dbReference type="EMBL" id="SPJ29732.1"/>
    </source>
</evidence>
<dbReference type="SUPFAM" id="SSF46689">
    <property type="entry name" value="Homeodomain-like"/>
    <property type="match status" value="1"/>
</dbReference>
<dbReference type="Proteomes" id="UP000244898">
    <property type="component" value="Unassembled WGS sequence"/>
</dbReference>
<gene>
    <name evidence="5" type="primary">rhaS_2</name>
    <name evidence="5" type="ORF">TRM7615_03254</name>
</gene>
<organism evidence="5 6">
    <name type="scientific">Falsiruegeria mediterranea M17</name>
    <dbReference type="NCBI Taxonomy" id="1200281"/>
    <lineage>
        <taxon>Bacteria</taxon>
        <taxon>Pseudomonadati</taxon>
        <taxon>Pseudomonadota</taxon>
        <taxon>Alphaproteobacteria</taxon>
        <taxon>Rhodobacterales</taxon>
        <taxon>Roseobacteraceae</taxon>
        <taxon>Falsiruegeria</taxon>
    </lineage>
</organism>
<evidence type="ECO:0000259" key="4">
    <source>
        <dbReference type="PROSITE" id="PS01124"/>
    </source>
</evidence>
<dbReference type="GO" id="GO:0043565">
    <property type="term" value="F:sequence-specific DNA binding"/>
    <property type="evidence" value="ECO:0007669"/>
    <property type="project" value="InterPro"/>
</dbReference>
<dbReference type="Gene3D" id="1.10.10.60">
    <property type="entry name" value="Homeodomain-like"/>
    <property type="match status" value="1"/>
</dbReference>
<dbReference type="InterPro" id="IPR018062">
    <property type="entry name" value="HTH_AraC-typ_CS"/>
</dbReference>
<keyword evidence="1" id="KW-0805">Transcription regulation</keyword>
<dbReference type="PROSITE" id="PS01124">
    <property type="entry name" value="HTH_ARAC_FAMILY_2"/>
    <property type="match status" value="1"/>
</dbReference>
<dbReference type="AlphaFoldDB" id="A0A2R8CBE6"/>
<sequence length="263" mass="28484">MIRLRSLAQMTQAGRWQLELPHDRSENTLVWITRGQGTAVLDGAKVGLGAHNALFVPSRNLMAVTTGRQALGHVLLIPPGTSLTLPETPLLLRVRDGAAQAELTGLFEAISREQTSQRPLSQSALQAFCDLVGIWLRRNIETTPPPRREPASRRLTRAYFAQLTKTFGNGGTMADHAAALGVTPTHLTRVCKLETGETAASLLTGRILHAAHQLLGATEVPIQDIARHLGFGSAAYFTRFVQQHTGQSPTALRRTIQIDPASG</sequence>
<protein>
    <submittedName>
        <fullName evidence="5">HTH-type transcriptional activator RhaS</fullName>
    </submittedName>
</protein>
<evidence type="ECO:0000256" key="3">
    <source>
        <dbReference type="ARBA" id="ARBA00023163"/>
    </source>
</evidence>
<accession>A0A2R8CBE6</accession>
<keyword evidence="2" id="KW-0238">DNA-binding</keyword>
<name>A0A2R8CBE6_9RHOB</name>
<dbReference type="Pfam" id="PF12833">
    <property type="entry name" value="HTH_18"/>
    <property type="match status" value="1"/>
</dbReference>
<keyword evidence="3" id="KW-0804">Transcription</keyword>
<evidence type="ECO:0000256" key="1">
    <source>
        <dbReference type="ARBA" id="ARBA00023015"/>
    </source>
</evidence>
<dbReference type="SMART" id="SM00342">
    <property type="entry name" value="HTH_ARAC"/>
    <property type="match status" value="1"/>
</dbReference>
<dbReference type="GO" id="GO:0003700">
    <property type="term" value="F:DNA-binding transcription factor activity"/>
    <property type="evidence" value="ECO:0007669"/>
    <property type="project" value="InterPro"/>
</dbReference>
<evidence type="ECO:0000313" key="6">
    <source>
        <dbReference type="Proteomes" id="UP000244898"/>
    </source>
</evidence>
<dbReference type="InterPro" id="IPR009057">
    <property type="entry name" value="Homeodomain-like_sf"/>
</dbReference>
<dbReference type="EMBL" id="ONZG01000008">
    <property type="protein sequence ID" value="SPJ29732.1"/>
    <property type="molecule type" value="Genomic_DNA"/>
</dbReference>
<dbReference type="PANTHER" id="PTHR43280:SF32">
    <property type="entry name" value="TRANSCRIPTIONAL REGULATORY PROTEIN"/>
    <property type="match status" value="1"/>
</dbReference>
<keyword evidence="6" id="KW-1185">Reference proteome</keyword>
<proteinExistence type="predicted"/>